<proteinExistence type="predicted"/>
<sequence length="364" mass="40670">MPFAIHPLHRRLSADCTSGPNEAHTCGWLGREPRLETGGLCKGCIHEREQRTTDDGKACDLTGCDFRWILGHYIHPLLPGRCCVPSHLCASPVWVSEQYASDDCLRCRAHREMPLDSEKDRFLCKEHLHLITVCERKYPSPSNMGCCEPGCTRLGAFVPGSKTPYACPRHGGEVIGDGVRFPTAAWYRDQNASSIWTPKRMRLVASLARSGFEGQPFDEGVLGKRGGYNRPAGASRVSFILCKNAGVSPPPRTDPCVDAAAAREALQSMCVIPTKERLPFEIRHDQVYEYRGLLQPRCTGTLRGKRCPMPSLGEDLCVRHAYLAETEPRVVELLFVMARSPLRIILGMDVPFQRQFVARCLYDE</sequence>
<evidence type="ECO:0000313" key="1">
    <source>
        <dbReference type="EMBL" id="KAK9864845.1"/>
    </source>
</evidence>
<evidence type="ECO:0000313" key="2">
    <source>
        <dbReference type="Proteomes" id="UP001485043"/>
    </source>
</evidence>
<name>A0AAW1T7Z3_9CHLO</name>
<protein>
    <submittedName>
        <fullName evidence="1">Uncharacterized protein</fullName>
    </submittedName>
</protein>
<organism evidence="1 2">
    <name type="scientific">Apatococcus fuscideae</name>
    <dbReference type="NCBI Taxonomy" id="2026836"/>
    <lineage>
        <taxon>Eukaryota</taxon>
        <taxon>Viridiplantae</taxon>
        <taxon>Chlorophyta</taxon>
        <taxon>core chlorophytes</taxon>
        <taxon>Trebouxiophyceae</taxon>
        <taxon>Chlorellales</taxon>
        <taxon>Chlorellaceae</taxon>
        <taxon>Apatococcus</taxon>
    </lineage>
</organism>
<keyword evidence="2" id="KW-1185">Reference proteome</keyword>
<dbReference type="AlphaFoldDB" id="A0AAW1T7Z3"/>
<accession>A0AAW1T7Z3</accession>
<gene>
    <name evidence="1" type="ORF">WJX84_001008</name>
</gene>
<comment type="caution">
    <text evidence="1">The sequence shown here is derived from an EMBL/GenBank/DDBJ whole genome shotgun (WGS) entry which is preliminary data.</text>
</comment>
<dbReference type="EMBL" id="JALJOV010000308">
    <property type="protein sequence ID" value="KAK9864845.1"/>
    <property type="molecule type" value="Genomic_DNA"/>
</dbReference>
<dbReference type="Proteomes" id="UP001485043">
    <property type="component" value="Unassembled WGS sequence"/>
</dbReference>
<reference evidence="1 2" key="1">
    <citation type="journal article" date="2024" name="Nat. Commun.">
        <title>Phylogenomics reveals the evolutionary origins of lichenization in chlorophyte algae.</title>
        <authorList>
            <person name="Puginier C."/>
            <person name="Libourel C."/>
            <person name="Otte J."/>
            <person name="Skaloud P."/>
            <person name="Haon M."/>
            <person name="Grisel S."/>
            <person name="Petersen M."/>
            <person name="Berrin J.G."/>
            <person name="Delaux P.M."/>
            <person name="Dal Grande F."/>
            <person name="Keller J."/>
        </authorList>
    </citation>
    <scope>NUCLEOTIDE SEQUENCE [LARGE SCALE GENOMIC DNA]</scope>
    <source>
        <strain evidence="1 2">SAG 2523</strain>
    </source>
</reference>